<evidence type="ECO:0000313" key="3">
    <source>
        <dbReference type="Proteomes" id="UP001428290"/>
    </source>
</evidence>
<feature type="chain" id="PRO_5045244231" description="Lipoprotein" evidence="1">
    <location>
        <begin position="25"/>
        <end position="370"/>
    </location>
</feature>
<sequence length="370" mass="40276">MINQCWKSILCGLLLSLLNSCGSAGIQSISPTIEHSSGFEQLMPTKENLVASITAEVVNDRAIIQTMQTLPTLNPTRSANSYEAPPTSVLPTGIIAGEDCESEDGDPTFITANCWRTYLRDGLIYINISAGRQYPDTPGSIELYVSRNNEFFSHHRLFFTAPQITSQLSLTAVNYPLVDIQSESGFRFRFNIQTRQWLDTAGGPIPITLTATQTFEPTIAIPPLQTGMGVLSLSLLDATTNLPIAGFEQMNGPTSLELSRLGVDNFNLRANTSPETVGSVQFLLDGELYRIDNTPPYTLNAENEHWLPNEQKHELRVTTYSGPNATGKRGGWLVLWLSASGFPLTEALLAPSTATIPAKITPVAATPTSN</sequence>
<dbReference type="Proteomes" id="UP001428290">
    <property type="component" value="Unassembled WGS sequence"/>
</dbReference>
<evidence type="ECO:0008006" key="4">
    <source>
        <dbReference type="Google" id="ProtNLM"/>
    </source>
</evidence>
<accession>A0ABP9WTN8</accession>
<organism evidence="2 3">
    <name type="scientific">Herpetosiphon gulosus</name>
    <dbReference type="NCBI Taxonomy" id="1973496"/>
    <lineage>
        <taxon>Bacteria</taxon>
        <taxon>Bacillati</taxon>
        <taxon>Chloroflexota</taxon>
        <taxon>Chloroflexia</taxon>
        <taxon>Herpetosiphonales</taxon>
        <taxon>Herpetosiphonaceae</taxon>
        <taxon>Herpetosiphon</taxon>
    </lineage>
</organism>
<keyword evidence="1" id="KW-0732">Signal</keyword>
<comment type="caution">
    <text evidence="2">The sequence shown here is derived from an EMBL/GenBank/DDBJ whole genome shotgun (WGS) entry which is preliminary data.</text>
</comment>
<keyword evidence="3" id="KW-1185">Reference proteome</keyword>
<feature type="signal peptide" evidence="1">
    <location>
        <begin position="1"/>
        <end position="24"/>
    </location>
</feature>
<name>A0ABP9WTN8_9CHLR</name>
<evidence type="ECO:0000313" key="2">
    <source>
        <dbReference type="EMBL" id="GAA5526567.1"/>
    </source>
</evidence>
<protein>
    <recommendedName>
        <fullName evidence="4">Lipoprotein</fullName>
    </recommendedName>
</protein>
<dbReference type="EMBL" id="BAABRU010000001">
    <property type="protein sequence ID" value="GAA5526567.1"/>
    <property type="molecule type" value="Genomic_DNA"/>
</dbReference>
<reference evidence="2 3" key="1">
    <citation type="submission" date="2024-02" db="EMBL/GenBank/DDBJ databases">
        <title>Herpetosiphon gulosus NBRC 112829.</title>
        <authorList>
            <person name="Ichikawa N."/>
            <person name="Katano-Makiyama Y."/>
            <person name="Hidaka K."/>
        </authorList>
    </citation>
    <scope>NUCLEOTIDE SEQUENCE [LARGE SCALE GENOMIC DNA]</scope>
    <source>
        <strain evidence="2 3">NBRC 112829</strain>
    </source>
</reference>
<proteinExistence type="predicted"/>
<evidence type="ECO:0000256" key="1">
    <source>
        <dbReference type="SAM" id="SignalP"/>
    </source>
</evidence>
<gene>
    <name evidence="2" type="ORF">Hgul01_00340</name>
</gene>